<keyword evidence="2" id="KW-0472">Membrane</keyword>
<keyword evidence="2" id="KW-0812">Transmembrane</keyword>
<organism evidence="3 4">
    <name type="scientific">Citrus sinensis</name>
    <name type="common">Sweet orange</name>
    <name type="synonym">Citrus aurantium var. sinensis</name>
    <dbReference type="NCBI Taxonomy" id="2711"/>
    <lineage>
        <taxon>Eukaryota</taxon>
        <taxon>Viridiplantae</taxon>
        <taxon>Streptophyta</taxon>
        <taxon>Embryophyta</taxon>
        <taxon>Tracheophyta</taxon>
        <taxon>Spermatophyta</taxon>
        <taxon>Magnoliopsida</taxon>
        <taxon>eudicotyledons</taxon>
        <taxon>Gunneridae</taxon>
        <taxon>Pentapetalae</taxon>
        <taxon>rosids</taxon>
        <taxon>malvids</taxon>
        <taxon>Sapindales</taxon>
        <taxon>Rutaceae</taxon>
        <taxon>Aurantioideae</taxon>
        <taxon>Citrus</taxon>
    </lineage>
</organism>
<proteinExistence type="predicted"/>
<evidence type="ECO:0000313" key="3">
    <source>
        <dbReference type="EMBL" id="KDO45457.1"/>
    </source>
</evidence>
<feature type="transmembrane region" description="Helical" evidence="2">
    <location>
        <begin position="21"/>
        <end position="39"/>
    </location>
</feature>
<gene>
    <name evidence="3" type="ORF">CISIN_1g037656mg</name>
</gene>
<accession>A0A067E2H1</accession>
<sequence length="67" mass="7707">MFNPQNPIREHPYSLLSSIKIFLYYTIVMAIILIFVIVVNKNNNNDTSSNYSYNNHVTSPNTDDSLP</sequence>
<feature type="region of interest" description="Disordered" evidence="1">
    <location>
        <begin position="46"/>
        <end position="67"/>
    </location>
</feature>
<evidence type="ECO:0000256" key="2">
    <source>
        <dbReference type="SAM" id="Phobius"/>
    </source>
</evidence>
<feature type="compositionally biased region" description="Polar residues" evidence="1">
    <location>
        <begin position="56"/>
        <end position="67"/>
    </location>
</feature>
<feature type="compositionally biased region" description="Low complexity" evidence="1">
    <location>
        <begin position="46"/>
        <end position="55"/>
    </location>
</feature>
<protein>
    <submittedName>
        <fullName evidence="3">Uncharacterized protein</fullName>
    </submittedName>
</protein>
<reference evidence="3 4" key="1">
    <citation type="submission" date="2014-04" db="EMBL/GenBank/DDBJ databases">
        <authorList>
            <consortium name="International Citrus Genome Consortium"/>
            <person name="Gmitter F."/>
            <person name="Chen C."/>
            <person name="Farmerie W."/>
            <person name="Harkins T."/>
            <person name="Desany B."/>
            <person name="Mohiuddin M."/>
            <person name="Kodira C."/>
            <person name="Borodovsky M."/>
            <person name="Lomsadze A."/>
            <person name="Burns P."/>
            <person name="Jenkins J."/>
            <person name="Prochnik S."/>
            <person name="Shu S."/>
            <person name="Chapman J."/>
            <person name="Pitluck S."/>
            <person name="Schmutz J."/>
            <person name="Rokhsar D."/>
        </authorList>
    </citation>
    <scope>NUCLEOTIDE SEQUENCE</scope>
</reference>
<dbReference type="EMBL" id="KK785254">
    <property type="protein sequence ID" value="KDO45457.1"/>
    <property type="molecule type" value="Genomic_DNA"/>
</dbReference>
<dbReference type="AlphaFoldDB" id="A0A067E2H1"/>
<dbReference type="Proteomes" id="UP000027120">
    <property type="component" value="Unassembled WGS sequence"/>
</dbReference>
<evidence type="ECO:0000256" key="1">
    <source>
        <dbReference type="SAM" id="MobiDB-lite"/>
    </source>
</evidence>
<keyword evidence="4" id="KW-1185">Reference proteome</keyword>
<name>A0A067E2H1_CITSI</name>
<keyword evidence="2" id="KW-1133">Transmembrane helix</keyword>
<evidence type="ECO:0000313" key="4">
    <source>
        <dbReference type="Proteomes" id="UP000027120"/>
    </source>
</evidence>
<dbReference type="SMR" id="A0A067E2H1"/>